<evidence type="ECO:0000313" key="2">
    <source>
        <dbReference type="EMBL" id="MCM2371647.1"/>
    </source>
</evidence>
<evidence type="ECO:0000313" key="3">
    <source>
        <dbReference type="Proteomes" id="UP001202961"/>
    </source>
</evidence>
<keyword evidence="3" id="KW-1185">Reference proteome</keyword>
<feature type="compositionally biased region" description="Low complexity" evidence="1">
    <location>
        <begin position="190"/>
        <end position="200"/>
    </location>
</feature>
<feature type="compositionally biased region" description="Polar residues" evidence="1">
    <location>
        <begin position="48"/>
        <end position="63"/>
    </location>
</feature>
<dbReference type="RefSeq" id="WP_250929282.1">
    <property type="nucleotide sequence ID" value="NZ_JAMQBK010000036.1"/>
</dbReference>
<dbReference type="Gene3D" id="2.30.30.700">
    <property type="entry name" value="SLA1 homology domain 1"/>
    <property type="match status" value="1"/>
</dbReference>
<proteinExistence type="predicted"/>
<reference evidence="2 3" key="1">
    <citation type="journal article" date="2022" name="Syst. Appl. Microbiol.">
        <title>Rhodopirellula aestuarii sp. nov., a novel member of the genus Rhodopirellula isolated from brackish sediments collected in the Tagus River estuary, Portugal.</title>
        <authorList>
            <person name="Vitorino I.R."/>
            <person name="Klimek D."/>
            <person name="Calusinska M."/>
            <person name="Lobo-da-Cunha A."/>
            <person name="Vasconcelos V."/>
            <person name="Lage O.M."/>
        </authorList>
    </citation>
    <scope>NUCLEOTIDE SEQUENCE [LARGE SCALE GENOMIC DNA]</scope>
    <source>
        <strain evidence="2 3">ICT_H3.1</strain>
    </source>
</reference>
<feature type="compositionally biased region" description="Polar residues" evidence="1">
    <location>
        <begin position="1"/>
        <end position="32"/>
    </location>
</feature>
<protein>
    <submittedName>
        <fullName evidence="2">Uncharacterized protein</fullName>
    </submittedName>
</protein>
<feature type="compositionally biased region" description="Basic and acidic residues" evidence="1">
    <location>
        <begin position="289"/>
        <end position="308"/>
    </location>
</feature>
<feature type="region of interest" description="Disordered" evidence="1">
    <location>
        <begin position="1"/>
        <end position="328"/>
    </location>
</feature>
<dbReference type="EMBL" id="JAMQBK010000036">
    <property type="protein sequence ID" value="MCM2371647.1"/>
    <property type="molecule type" value="Genomic_DNA"/>
</dbReference>
<gene>
    <name evidence="2" type="ORF">NB063_13630</name>
</gene>
<organism evidence="2 3">
    <name type="scientific">Aporhodopirellula aestuarii</name>
    <dbReference type="NCBI Taxonomy" id="2950107"/>
    <lineage>
        <taxon>Bacteria</taxon>
        <taxon>Pseudomonadati</taxon>
        <taxon>Planctomycetota</taxon>
        <taxon>Planctomycetia</taxon>
        <taxon>Pirellulales</taxon>
        <taxon>Pirellulaceae</taxon>
        <taxon>Aporhodopirellula</taxon>
    </lineage>
</organism>
<dbReference type="Proteomes" id="UP001202961">
    <property type="component" value="Unassembled WGS sequence"/>
</dbReference>
<evidence type="ECO:0000256" key="1">
    <source>
        <dbReference type="SAM" id="MobiDB-lite"/>
    </source>
</evidence>
<sequence>MSAQYPGSYSQRDLAATNQASQYSHSGTSGWNGNPGLRPVPKVRSSAMYPSTINNAASASTPAQRPGWNLQWRTSPQIAAEQAREISDAAFEQPATQSHTARIVATAADHARVESRGAMAEVQPNQLRQQPSADLQRVAWMQQSESASGGFSLPGNAFRDSTATPPSDTEMIHPGPSFRVPEPNNFQELPAPSQPQQMAPPATPEPNFGGPSNDLERLFEGGPSADPSPSQQPSPNDPSIRDMLQNEPEELPEPPSKSLQPIDPSDMQDEFEDSPSDRDTFAPNPFGRSNDEREMDRYDDGGRDDRDFASPLFAPEQDGPTNSGTGLSCEDFRKRIRAATIDQVSLDPSPPFRPDVIDYDEFEKLKGKFDTKQKSRTWRSIEGRSLGTGRLDDLAYEKAVIVTDRGTREEIPLNRLSEPDLAYISQNWGLPTECLIEQVAYTPRQWTPTTMTYTASNLCHKPLYFEEVNLERYGHTAGPLAQPIISSAHFFLNIAVLPYKMGVHSPHECQYALGYYRPGNCAPWIIPPVPLSVKGAWYQAAAVTGTALLVP</sequence>
<accession>A0ABT0U401</accession>
<name>A0ABT0U401_9BACT</name>
<comment type="caution">
    <text evidence="2">The sequence shown here is derived from an EMBL/GenBank/DDBJ whole genome shotgun (WGS) entry which is preliminary data.</text>
</comment>
<feature type="compositionally biased region" description="Polar residues" evidence="1">
    <location>
        <begin position="123"/>
        <end position="133"/>
    </location>
</feature>